<dbReference type="Proteomes" id="UP000641646">
    <property type="component" value="Unassembled WGS sequence"/>
</dbReference>
<dbReference type="RefSeq" id="WP_190469946.1">
    <property type="nucleotide sequence ID" value="NZ_JACJPW010000074.1"/>
</dbReference>
<name>A0A926VI48_9CYAN</name>
<evidence type="ECO:0000313" key="2">
    <source>
        <dbReference type="Proteomes" id="UP000641646"/>
    </source>
</evidence>
<accession>A0A926VI48</accession>
<protein>
    <submittedName>
        <fullName evidence="1">Uncharacterized protein</fullName>
    </submittedName>
</protein>
<comment type="caution">
    <text evidence="1">The sequence shown here is derived from an EMBL/GenBank/DDBJ whole genome shotgun (WGS) entry which is preliminary data.</text>
</comment>
<dbReference type="AlphaFoldDB" id="A0A926VI48"/>
<reference evidence="1" key="2">
    <citation type="submission" date="2020-08" db="EMBL/GenBank/DDBJ databases">
        <authorList>
            <person name="Chen M."/>
            <person name="Teng W."/>
            <person name="Zhao L."/>
            <person name="Hu C."/>
            <person name="Zhou Y."/>
            <person name="Han B."/>
            <person name="Song L."/>
            <person name="Shu W."/>
        </authorList>
    </citation>
    <scope>NUCLEOTIDE SEQUENCE</scope>
    <source>
        <strain evidence="1">FACHB-1375</strain>
    </source>
</reference>
<evidence type="ECO:0000313" key="1">
    <source>
        <dbReference type="EMBL" id="MBD2184140.1"/>
    </source>
</evidence>
<sequence length="48" mass="5537">MVGVGECDRSLQSYNQSLYAIAIRKQLNFQTLIQRRAIFCTIDRECPS</sequence>
<dbReference type="EMBL" id="JACJPW010000074">
    <property type="protein sequence ID" value="MBD2184140.1"/>
    <property type="molecule type" value="Genomic_DNA"/>
</dbReference>
<reference evidence="1" key="1">
    <citation type="journal article" date="2015" name="ISME J.">
        <title>Draft Genome Sequence of Streptomyces incarnatus NRRL8089, which Produces the Nucleoside Antibiotic Sinefungin.</title>
        <authorList>
            <person name="Oshima K."/>
            <person name="Hattori M."/>
            <person name="Shimizu H."/>
            <person name="Fukuda K."/>
            <person name="Nemoto M."/>
            <person name="Inagaki K."/>
            <person name="Tamura T."/>
        </authorList>
    </citation>
    <scope>NUCLEOTIDE SEQUENCE</scope>
    <source>
        <strain evidence="1">FACHB-1375</strain>
    </source>
</reference>
<gene>
    <name evidence="1" type="ORF">H6G03_24230</name>
</gene>
<keyword evidence="2" id="KW-1185">Reference proteome</keyword>
<proteinExistence type="predicted"/>
<organism evidence="1 2">
    <name type="scientific">Aerosakkonema funiforme FACHB-1375</name>
    <dbReference type="NCBI Taxonomy" id="2949571"/>
    <lineage>
        <taxon>Bacteria</taxon>
        <taxon>Bacillati</taxon>
        <taxon>Cyanobacteriota</taxon>
        <taxon>Cyanophyceae</taxon>
        <taxon>Oscillatoriophycideae</taxon>
        <taxon>Aerosakkonematales</taxon>
        <taxon>Aerosakkonemataceae</taxon>
        <taxon>Aerosakkonema</taxon>
    </lineage>
</organism>